<dbReference type="Gene3D" id="3.40.630.30">
    <property type="match status" value="1"/>
</dbReference>
<dbReference type="AlphaFoldDB" id="A0AAU9Q9C3"/>
<dbReference type="Pfam" id="PF00583">
    <property type="entry name" value="Acetyltransf_1"/>
    <property type="match status" value="1"/>
</dbReference>
<dbReference type="CDD" id="cd04301">
    <property type="entry name" value="NAT_SF"/>
    <property type="match status" value="1"/>
</dbReference>
<accession>A0AAU9Q9C3</accession>
<dbReference type="RefSeq" id="WP_409931704.1">
    <property type="nucleotide sequence ID" value="NZ_CAKMTQ010000036.1"/>
</dbReference>
<dbReference type="PROSITE" id="PS51186">
    <property type="entry name" value="GNAT"/>
    <property type="match status" value="1"/>
</dbReference>
<keyword evidence="1" id="KW-0808">Transferase</keyword>
<comment type="caution">
    <text evidence="4">The sequence shown here is derived from an EMBL/GenBank/DDBJ whole genome shotgun (WGS) entry which is preliminary data.</text>
</comment>
<evidence type="ECO:0000259" key="3">
    <source>
        <dbReference type="PROSITE" id="PS51186"/>
    </source>
</evidence>
<dbReference type="InterPro" id="IPR000182">
    <property type="entry name" value="GNAT_dom"/>
</dbReference>
<organism evidence="4 5">
    <name type="scientific">Vibrio owensii</name>
    <dbReference type="NCBI Taxonomy" id="696485"/>
    <lineage>
        <taxon>Bacteria</taxon>
        <taxon>Pseudomonadati</taxon>
        <taxon>Pseudomonadota</taxon>
        <taxon>Gammaproteobacteria</taxon>
        <taxon>Vibrionales</taxon>
        <taxon>Vibrionaceae</taxon>
        <taxon>Vibrio</taxon>
    </lineage>
</organism>
<sequence>MEINLRKAAQTDAREIAQIHVSSWKSAFDGLMPADYINGFTVSSRVDEWQKTIRNNTETVVVAERGDKVVGFMSYFVSPESAEVIELSKLYLCPSVYGQRLGSSFLTHLVQESRALGAKTIKLYVLDNNEAAIQFYSKHGFEFADGFMSEDFEDSVIIDLLMVKRV</sequence>
<name>A0AAU9Q9C3_9VIBR</name>
<proteinExistence type="predicted"/>
<gene>
    <name evidence="4" type="ORF">THF1D04_410004</name>
</gene>
<protein>
    <submittedName>
        <fullName evidence="4">N-acetyltransferase domain-containing protein</fullName>
    </submittedName>
</protein>
<evidence type="ECO:0000313" key="4">
    <source>
        <dbReference type="EMBL" id="CAH1536829.1"/>
    </source>
</evidence>
<dbReference type="GO" id="GO:0016747">
    <property type="term" value="F:acyltransferase activity, transferring groups other than amino-acyl groups"/>
    <property type="evidence" value="ECO:0007669"/>
    <property type="project" value="InterPro"/>
</dbReference>
<dbReference type="SUPFAM" id="SSF55729">
    <property type="entry name" value="Acyl-CoA N-acyltransferases (Nat)"/>
    <property type="match status" value="1"/>
</dbReference>
<dbReference type="PANTHER" id="PTHR43877">
    <property type="entry name" value="AMINOALKYLPHOSPHONATE N-ACETYLTRANSFERASE-RELATED-RELATED"/>
    <property type="match status" value="1"/>
</dbReference>
<evidence type="ECO:0000256" key="2">
    <source>
        <dbReference type="ARBA" id="ARBA00023315"/>
    </source>
</evidence>
<dbReference type="InterPro" id="IPR050832">
    <property type="entry name" value="Bact_Acetyltransf"/>
</dbReference>
<feature type="domain" description="N-acetyltransferase" evidence="3">
    <location>
        <begin position="3"/>
        <end position="166"/>
    </location>
</feature>
<evidence type="ECO:0000256" key="1">
    <source>
        <dbReference type="ARBA" id="ARBA00022679"/>
    </source>
</evidence>
<keyword evidence="2" id="KW-0012">Acyltransferase</keyword>
<dbReference type="Proteomes" id="UP001295420">
    <property type="component" value="Unassembled WGS sequence"/>
</dbReference>
<evidence type="ECO:0000313" key="5">
    <source>
        <dbReference type="Proteomes" id="UP001295420"/>
    </source>
</evidence>
<dbReference type="EMBL" id="CAKMTQ010000036">
    <property type="protein sequence ID" value="CAH1536829.1"/>
    <property type="molecule type" value="Genomic_DNA"/>
</dbReference>
<dbReference type="InterPro" id="IPR016181">
    <property type="entry name" value="Acyl_CoA_acyltransferase"/>
</dbReference>
<reference evidence="4" key="1">
    <citation type="submission" date="2022-01" db="EMBL/GenBank/DDBJ databases">
        <authorList>
            <person name="Lagorce A."/>
        </authorList>
    </citation>
    <scope>NUCLEOTIDE SEQUENCE</scope>
    <source>
        <strain evidence="4">Th15_F1_D04</strain>
    </source>
</reference>